<proteinExistence type="predicted"/>
<comment type="caution">
    <text evidence="2">The sequence shown here is derived from an EMBL/GenBank/DDBJ whole genome shotgun (WGS) entry which is preliminary data.</text>
</comment>
<keyword evidence="3" id="KW-1185">Reference proteome</keyword>
<dbReference type="EMBL" id="BAABME010005235">
    <property type="protein sequence ID" value="GAA0165049.1"/>
    <property type="molecule type" value="Genomic_DNA"/>
</dbReference>
<dbReference type="AlphaFoldDB" id="A0AAV3QLU7"/>
<sequence>MNDDPSTTQPTRQEAPTPSVGKVEVPRRSPQYHREVNGISRGRSRGGDLGSAKRVYAKRDVYAVTAGACPEFPNMANIGGHWDESGVDSASLHTLGGVHGRCGEPVGSGQPHGHHEKTPAEATKMVEFTIVYMSEEAYNGIIGRSTLSQFEVVVSLVHLKMKFPTRCRTGEIQGSQKKARGCYLASTKHIKA</sequence>
<protein>
    <submittedName>
        <fullName evidence="2">Uncharacterized protein</fullName>
    </submittedName>
</protein>
<gene>
    <name evidence="2" type="ORF">LIER_20549</name>
</gene>
<dbReference type="Proteomes" id="UP001454036">
    <property type="component" value="Unassembled WGS sequence"/>
</dbReference>
<evidence type="ECO:0000313" key="3">
    <source>
        <dbReference type="Proteomes" id="UP001454036"/>
    </source>
</evidence>
<evidence type="ECO:0000313" key="2">
    <source>
        <dbReference type="EMBL" id="GAA0165049.1"/>
    </source>
</evidence>
<name>A0AAV3QLU7_LITER</name>
<feature type="compositionally biased region" description="Basic and acidic residues" evidence="1">
    <location>
        <begin position="24"/>
        <end position="36"/>
    </location>
</feature>
<feature type="compositionally biased region" description="Polar residues" evidence="1">
    <location>
        <begin position="1"/>
        <end position="16"/>
    </location>
</feature>
<accession>A0AAV3QLU7</accession>
<feature type="region of interest" description="Disordered" evidence="1">
    <location>
        <begin position="1"/>
        <end position="51"/>
    </location>
</feature>
<organism evidence="2 3">
    <name type="scientific">Lithospermum erythrorhizon</name>
    <name type="common">Purple gromwell</name>
    <name type="synonym">Lithospermum officinale var. erythrorhizon</name>
    <dbReference type="NCBI Taxonomy" id="34254"/>
    <lineage>
        <taxon>Eukaryota</taxon>
        <taxon>Viridiplantae</taxon>
        <taxon>Streptophyta</taxon>
        <taxon>Embryophyta</taxon>
        <taxon>Tracheophyta</taxon>
        <taxon>Spermatophyta</taxon>
        <taxon>Magnoliopsida</taxon>
        <taxon>eudicotyledons</taxon>
        <taxon>Gunneridae</taxon>
        <taxon>Pentapetalae</taxon>
        <taxon>asterids</taxon>
        <taxon>lamiids</taxon>
        <taxon>Boraginales</taxon>
        <taxon>Boraginaceae</taxon>
        <taxon>Boraginoideae</taxon>
        <taxon>Lithospermeae</taxon>
        <taxon>Lithospermum</taxon>
    </lineage>
</organism>
<reference evidence="2 3" key="1">
    <citation type="submission" date="2024-01" db="EMBL/GenBank/DDBJ databases">
        <title>The complete chloroplast genome sequence of Lithospermum erythrorhizon: insights into the phylogenetic relationship among Boraginaceae species and the maternal lineages of purple gromwells.</title>
        <authorList>
            <person name="Okada T."/>
            <person name="Watanabe K."/>
        </authorList>
    </citation>
    <scope>NUCLEOTIDE SEQUENCE [LARGE SCALE GENOMIC DNA]</scope>
</reference>
<evidence type="ECO:0000256" key="1">
    <source>
        <dbReference type="SAM" id="MobiDB-lite"/>
    </source>
</evidence>